<feature type="domain" description="Tf2-1-like SH3-like" evidence="1">
    <location>
        <begin position="79"/>
        <end position="141"/>
    </location>
</feature>
<sequence>MGANSTLVEQVKAKQFDDPSLLKLEEGVLSGKIKNFALDENVKDALKKVRLIQERLITAQSRQKSYSDIRCRDLEFKKGDYVFLKVYPMKGIMRFGRKGKLSPRYRGTYPILERIGLMAYRLELPPELSSVHPFFHVSMLR</sequence>
<name>A0A1S4A699_TOBAC</name>
<dbReference type="AlphaFoldDB" id="A0A1S4A699"/>
<dbReference type="Pfam" id="PF24626">
    <property type="entry name" value="SH3_Tf2-1"/>
    <property type="match status" value="1"/>
</dbReference>
<dbReference type="InterPro" id="IPR056924">
    <property type="entry name" value="SH3_Tf2-1"/>
</dbReference>
<dbReference type="PaxDb" id="4097-A0A1S4A699"/>
<reference evidence="2" key="1">
    <citation type="submission" date="2025-08" db="UniProtKB">
        <authorList>
            <consortium name="RefSeq"/>
        </authorList>
    </citation>
    <scope>IDENTIFICATION</scope>
</reference>
<proteinExistence type="predicted"/>
<dbReference type="RefSeq" id="XP_016472091.1">
    <property type="nucleotide sequence ID" value="XM_016616605.1"/>
</dbReference>
<dbReference type="PANTHER" id="PTHR46148">
    <property type="entry name" value="CHROMO DOMAIN-CONTAINING PROTEIN"/>
    <property type="match status" value="1"/>
</dbReference>
<dbReference type="KEGG" id="nta:107794139"/>
<dbReference type="STRING" id="4097.A0A1S4A699"/>
<dbReference type="OrthoDB" id="1939135at2759"/>
<evidence type="ECO:0000313" key="2">
    <source>
        <dbReference type="RefSeq" id="XP_016472091.1"/>
    </source>
</evidence>
<protein>
    <recommendedName>
        <fullName evidence="1">Tf2-1-like SH3-like domain-containing protein</fullName>
    </recommendedName>
</protein>
<dbReference type="OMA" id="RSEAMKT"/>
<dbReference type="PANTHER" id="PTHR46148:SF57">
    <property type="entry name" value="OS12G0499874 PROTEIN"/>
    <property type="match status" value="1"/>
</dbReference>
<gene>
    <name evidence="2" type="primary">LOC107794139</name>
</gene>
<organism evidence="2">
    <name type="scientific">Nicotiana tabacum</name>
    <name type="common">Common tobacco</name>
    <dbReference type="NCBI Taxonomy" id="4097"/>
    <lineage>
        <taxon>Eukaryota</taxon>
        <taxon>Viridiplantae</taxon>
        <taxon>Streptophyta</taxon>
        <taxon>Embryophyta</taxon>
        <taxon>Tracheophyta</taxon>
        <taxon>Spermatophyta</taxon>
        <taxon>Magnoliopsida</taxon>
        <taxon>eudicotyledons</taxon>
        <taxon>Gunneridae</taxon>
        <taxon>Pentapetalae</taxon>
        <taxon>asterids</taxon>
        <taxon>lamiids</taxon>
        <taxon>Solanales</taxon>
        <taxon>Solanaceae</taxon>
        <taxon>Nicotianoideae</taxon>
        <taxon>Nicotianeae</taxon>
        <taxon>Nicotiana</taxon>
    </lineage>
</organism>
<evidence type="ECO:0000259" key="1">
    <source>
        <dbReference type="Pfam" id="PF24626"/>
    </source>
</evidence>
<accession>A0A1S4A699</accession>